<dbReference type="EMBL" id="LT670844">
    <property type="protein sequence ID" value="SHL17312.1"/>
    <property type="molecule type" value="Genomic_DNA"/>
</dbReference>
<dbReference type="AlphaFoldDB" id="A0A1M6YGP4"/>
<gene>
    <name evidence="1" type="ORF">SAMN05444159_5204</name>
</gene>
<evidence type="ECO:0000313" key="2">
    <source>
        <dbReference type="Proteomes" id="UP000189935"/>
    </source>
</evidence>
<reference evidence="1 2" key="1">
    <citation type="submission" date="2016-11" db="EMBL/GenBank/DDBJ databases">
        <authorList>
            <person name="Jaros S."/>
            <person name="Januszkiewicz K."/>
            <person name="Wedrychowicz H."/>
        </authorList>
    </citation>
    <scope>NUCLEOTIDE SEQUENCE [LARGE SCALE GENOMIC DNA]</scope>
    <source>
        <strain evidence="1 2">GAS499</strain>
    </source>
</reference>
<organism evidence="1 2">
    <name type="scientific">Bradyrhizobium lablabi</name>
    <dbReference type="NCBI Taxonomy" id="722472"/>
    <lineage>
        <taxon>Bacteria</taxon>
        <taxon>Pseudomonadati</taxon>
        <taxon>Pseudomonadota</taxon>
        <taxon>Alphaproteobacteria</taxon>
        <taxon>Hyphomicrobiales</taxon>
        <taxon>Nitrobacteraceae</taxon>
        <taxon>Bradyrhizobium</taxon>
    </lineage>
</organism>
<evidence type="ECO:0000313" key="1">
    <source>
        <dbReference type="EMBL" id="SHL17312.1"/>
    </source>
</evidence>
<protein>
    <submittedName>
        <fullName evidence="1">Uncharacterized protein</fullName>
    </submittedName>
</protein>
<dbReference type="Proteomes" id="UP000189935">
    <property type="component" value="Chromosome I"/>
</dbReference>
<sequence length="47" mass="5543">MGFAMLEILFFYQLARNPLEAIARRWYCRSLFRASRGRRGCPESTNS</sequence>
<accession>A0A1M6YGP4</accession>
<proteinExistence type="predicted"/>
<name>A0A1M6YGP4_9BRAD</name>